<dbReference type="EMBL" id="CP001191">
    <property type="protein sequence ID" value="ACI54426.1"/>
    <property type="molecule type" value="Genomic_DNA"/>
</dbReference>
<organism evidence="2 3">
    <name type="scientific">Rhizobium leguminosarum bv. trifolii (strain WSM2304)</name>
    <dbReference type="NCBI Taxonomy" id="395492"/>
    <lineage>
        <taxon>Bacteria</taxon>
        <taxon>Pseudomonadati</taxon>
        <taxon>Pseudomonadota</taxon>
        <taxon>Alphaproteobacteria</taxon>
        <taxon>Hyphomicrobiales</taxon>
        <taxon>Rhizobiaceae</taxon>
        <taxon>Rhizobium/Agrobacterium group</taxon>
        <taxon>Rhizobium</taxon>
    </lineage>
</organism>
<name>A0ABF7QKA9_RHILW</name>
<accession>A0ABF7QKA9</accession>
<reference evidence="2 3" key="1">
    <citation type="journal article" date="2010" name="Stand. Genomic Sci.">
        <title>Complete genome sequence of Rhizobium leguminosarum bv trifolii strain WSM2304, an effective microsymbiont of the South American clover Trifolium polymorphum.</title>
        <authorList>
            <person name="Reeve W."/>
            <person name="O'Hara G."/>
            <person name="Chain P."/>
            <person name="Ardley J."/>
            <person name="Brau L."/>
            <person name="Nandesena K."/>
            <person name="Tiwari R."/>
            <person name="Malfatti S."/>
            <person name="Kiss H."/>
            <person name="Lapidus A."/>
            <person name="Copeland A."/>
            <person name="Nolan M."/>
            <person name="Land M."/>
            <person name="Ivanova N."/>
            <person name="Mavromatis K."/>
            <person name="Markowitz V."/>
            <person name="Kyrpides N."/>
            <person name="Melino V."/>
            <person name="Denton M."/>
            <person name="Yates R."/>
            <person name="Howieson J."/>
        </authorList>
    </citation>
    <scope>NUCLEOTIDE SEQUENCE [LARGE SCALE GENOMIC DNA]</scope>
    <source>
        <strain evidence="2 3">WSM2304</strain>
    </source>
</reference>
<gene>
    <name evidence="2" type="ordered locus">Rleg2_1132</name>
</gene>
<keyword evidence="3" id="KW-1185">Reference proteome</keyword>
<dbReference type="Proteomes" id="UP000008330">
    <property type="component" value="Chromosome"/>
</dbReference>
<feature type="region of interest" description="Disordered" evidence="1">
    <location>
        <begin position="102"/>
        <end position="131"/>
    </location>
</feature>
<protein>
    <recommendedName>
        <fullName evidence="4">DUF3127 domain-containing protein</fullName>
    </recommendedName>
</protein>
<sequence length="131" mass="14417">MKCTEMNLNDVFPSNYLKAADLQGRDVNVTIKTYGLEKLGEEQKLVLYFQGKEKGLVCNRTNADRIAHYYGADLDQWMGKQLTLGTELVSFQGKTSEAIRVKGRPSAPAEGASAAPAATADRPFDDQTIPF</sequence>
<evidence type="ECO:0000256" key="1">
    <source>
        <dbReference type="SAM" id="MobiDB-lite"/>
    </source>
</evidence>
<proteinExistence type="predicted"/>
<dbReference type="AlphaFoldDB" id="A0ABF7QKA9"/>
<dbReference type="KEGG" id="rlt:Rleg2_1132"/>
<feature type="compositionally biased region" description="Low complexity" evidence="1">
    <location>
        <begin position="105"/>
        <end position="120"/>
    </location>
</feature>
<evidence type="ECO:0008006" key="4">
    <source>
        <dbReference type="Google" id="ProtNLM"/>
    </source>
</evidence>
<evidence type="ECO:0000313" key="3">
    <source>
        <dbReference type="Proteomes" id="UP000008330"/>
    </source>
</evidence>
<evidence type="ECO:0000313" key="2">
    <source>
        <dbReference type="EMBL" id="ACI54426.1"/>
    </source>
</evidence>